<dbReference type="GO" id="GO:0005516">
    <property type="term" value="F:calmodulin binding"/>
    <property type="evidence" value="ECO:0007669"/>
    <property type="project" value="UniProtKB-ARBA"/>
</dbReference>
<dbReference type="FunFam" id="2.20.25.80:FF:000004">
    <property type="entry name" value="WRKY transcription factor 65"/>
    <property type="match status" value="1"/>
</dbReference>
<gene>
    <name evidence="8" type="ORF">SAY87_023197</name>
</gene>
<dbReference type="EMBL" id="JAXIOK010000011">
    <property type="protein sequence ID" value="KAK4760066.1"/>
    <property type="molecule type" value="Genomic_DNA"/>
</dbReference>
<keyword evidence="4" id="KW-0804">Transcription</keyword>
<evidence type="ECO:0000256" key="3">
    <source>
        <dbReference type="ARBA" id="ARBA00023125"/>
    </source>
</evidence>
<dbReference type="SUPFAM" id="SSF118290">
    <property type="entry name" value="WRKY DNA-binding domain"/>
    <property type="match status" value="1"/>
</dbReference>
<keyword evidence="2" id="KW-0805">Transcription regulation</keyword>
<dbReference type="PANTHER" id="PTHR31282">
    <property type="entry name" value="WRKY TRANSCRIPTION FACTOR 21-RELATED"/>
    <property type="match status" value="1"/>
</dbReference>
<dbReference type="InterPro" id="IPR044810">
    <property type="entry name" value="WRKY_plant"/>
</dbReference>
<dbReference type="Gene3D" id="2.20.25.80">
    <property type="entry name" value="WRKY domain"/>
    <property type="match status" value="1"/>
</dbReference>
<keyword evidence="3" id="KW-0238">DNA-binding</keyword>
<dbReference type="InterPro" id="IPR036576">
    <property type="entry name" value="WRKY_dom_sf"/>
</dbReference>
<dbReference type="InterPro" id="IPR018872">
    <property type="entry name" value="Zn-cluster-dom"/>
</dbReference>
<evidence type="ECO:0000256" key="2">
    <source>
        <dbReference type="ARBA" id="ARBA00023015"/>
    </source>
</evidence>
<evidence type="ECO:0000256" key="5">
    <source>
        <dbReference type="ARBA" id="ARBA00023242"/>
    </source>
</evidence>
<proteinExistence type="predicted"/>
<organism evidence="8 9">
    <name type="scientific">Trapa incisa</name>
    <dbReference type="NCBI Taxonomy" id="236973"/>
    <lineage>
        <taxon>Eukaryota</taxon>
        <taxon>Viridiplantae</taxon>
        <taxon>Streptophyta</taxon>
        <taxon>Embryophyta</taxon>
        <taxon>Tracheophyta</taxon>
        <taxon>Spermatophyta</taxon>
        <taxon>Magnoliopsida</taxon>
        <taxon>eudicotyledons</taxon>
        <taxon>Gunneridae</taxon>
        <taxon>Pentapetalae</taxon>
        <taxon>rosids</taxon>
        <taxon>malvids</taxon>
        <taxon>Myrtales</taxon>
        <taxon>Lythraceae</taxon>
        <taxon>Trapa</taxon>
    </lineage>
</organism>
<feature type="compositionally biased region" description="Pro residues" evidence="6">
    <location>
        <begin position="90"/>
        <end position="103"/>
    </location>
</feature>
<evidence type="ECO:0000313" key="8">
    <source>
        <dbReference type="EMBL" id="KAK4760066.1"/>
    </source>
</evidence>
<evidence type="ECO:0000259" key="7">
    <source>
        <dbReference type="PROSITE" id="PS50811"/>
    </source>
</evidence>
<dbReference type="InterPro" id="IPR003657">
    <property type="entry name" value="WRKY_dom"/>
</dbReference>
<dbReference type="Pfam" id="PF10533">
    <property type="entry name" value="Plant_zn_clust"/>
    <property type="match status" value="1"/>
</dbReference>
<evidence type="ECO:0000256" key="4">
    <source>
        <dbReference type="ARBA" id="ARBA00023163"/>
    </source>
</evidence>
<dbReference type="Proteomes" id="UP001345219">
    <property type="component" value="Chromosome 17"/>
</dbReference>
<reference evidence="8 9" key="1">
    <citation type="journal article" date="2023" name="Hortic Res">
        <title>Pangenome of water caltrop reveals structural variations and asymmetric subgenome divergence after allopolyploidization.</title>
        <authorList>
            <person name="Zhang X."/>
            <person name="Chen Y."/>
            <person name="Wang L."/>
            <person name="Yuan Y."/>
            <person name="Fang M."/>
            <person name="Shi L."/>
            <person name="Lu R."/>
            <person name="Comes H.P."/>
            <person name="Ma Y."/>
            <person name="Chen Y."/>
            <person name="Huang G."/>
            <person name="Zhou Y."/>
            <person name="Zheng Z."/>
            <person name="Qiu Y."/>
        </authorList>
    </citation>
    <scope>NUCLEOTIDE SEQUENCE [LARGE SCALE GENOMIC DNA]</scope>
    <source>
        <tissue evidence="8">Roots</tissue>
    </source>
</reference>
<feature type="region of interest" description="Disordered" evidence="6">
    <location>
        <begin position="63"/>
        <end position="129"/>
    </location>
</feature>
<keyword evidence="9" id="KW-1185">Reference proteome</keyword>
<feature type="domain" description="WRKY" evidence="7">
    <location>
        <begin position="240"/>
        <end position="306"/>
    </location>
</feature>
<accession>A0AAN7Q5F2</accession>
<dbReference type="AlphaFoldDB" id="A0AAN7Q5F2"/>
<dbReference type="Pfam" id="PF03106">
    <property type="entry name" value="WRKY"/>
    <property type="match status" value="1"/>
</dbReference>
<comment type="subcellular location">
    <subcellularLocation>
        <location evidence="1">Nucleus</location>
    </subcellularLocation>
</comment>
<evidence type="ECO:0000313" key="9">
    <source>
        <dbReference type="Proteomes" id="UP001345219"/>
    </source>
</evidence>
<comment type="caution">
    <text evidence="8">The sequence shown here is derived from an EMBL/GenBank/DDBJ whole genome shotgun (WGS) entry which is preliminary data.</text>
</comment>
<protein>
    <recommendedName>
        <fullName evidence="7">WRKY domain-containing protein</fullName>
    </recommendedName>
</protein>
<dbReference type="GO" id="GO:0005634">
    <property type="term" value="C:nucleus"/>
    <property type="evidence" value="ECO:0007669"/>
    <property type="project" value="UniProtKB-SubCell"/>
</dbReference>
<name>A0AAN7Q5F2_9MYRT</name>
<keyword evidence="5" id="KW-0539">Nucleus</keyword>
<dbReference type="PROSITE" id="PS50811">
    <property type="entry name" value="WRKY"/>
    <property type="match status" value="1"/>
</dbReference>
<evidence type="ECO:0000256" key="1">
    <source>
        <dbReference type="ARBA" id="ARBA00004123"/>
    </source>
</evidence>
<dbReference type="GO" id="GO:0003700">
    <property type="term" value="F:DNA-binding transcription factor activity"/>
    <property type="evidence" value="ECO:0007669"/>
    <property type="project" value="InterPro"/>
</dbReference>
<dbReference type="GO" id="GO:0043565">
    <property type="term" value="F:sequence-specific DNA binding"/>
    <property type="evidence" value="ECO:0007669"/>
    <property type="project" value="InterPro"/>
</dbReference>
<evidence type="ECO:0000256" key="6">
    <source>
        <dbReference type="SAM" id="MobiDB-lite"/>
    </source>
</evidence>
<sequence length="320" mass="34652">MEDQMPIQYAASQGLRSMESLIGLLSSRQKPQPSLVDCTNLTDHAVSSFRKFISLLDRTGHARFRRGPVHPPAESTTPRQPPAHVLAPNPIIPSPEPPTPEPSPASFAQPHGNQSLTLDFTKPNALGPNTRGRKEIGFVKNSFSVTSSSSFLSSAITGDCSVSNGKQGPSLFLVPAATPETSAGKPPISGVPYRKRCMEHDHSEDASGKLSGSANGKCHCSKKRKNRHRKVIRVPAISNKVSEIPADDYSWRKYGQKPIKGSPYPRGYYRCSTVRGCPARKHVERAPDDPAMLTVTYDGEHRHSQAASPEAGAGLVFNSL</sequence>
<dbReference type="SMART" id="SM00774">
    <property type="entry name" value="WRKY"/>
    <property type="match status" value="1"/>
</dbReference>